<sequence length="187" mass="20826">MSNEEKNRVIAKLGYHKFTIKSHKTSEHIQQVSRDINQLLADISKKNPNMSMEEMALLVALNIQSDNVDLQAQMAVKSRENADLMVRVKSMEQTMGTLVKEIAEIEKEKMSKAQEKTQSQTPSKGKTNQGQAKAPVKRPAQTNASGKQTPTQADLEKEIPEISQPSLKSSVNTASKQLGRLRQTPRS</sequence>
<gene>
    <name evidence="2" type="ORF">A6J77_007705</name>
</gene>
<dbReference type="GO" id="GO:0051301">
    <property type="term" value="P:cell division"/>
    <property type="evidence" value="ECO:0007669"/>
    <property type="project" value="UniProtKB-KW"/>
</dbReference>
<dbReference type="SUPFAM" id="SSF102829">
    <property type="entry name" value="Cell division protein ZapA-like"/>
    <property type="match status" value="1"/>
</dbReference>
<proteinExistence type="predicted"/>
<keyword evidence="2" id="KW-0131">Cell cycle</keyword>
<evidence type="ECO:0000256" key="1">
    <source>
        <dbReference type="SAM" id="MobiDB-lite"/>
    </source>
</evidence>
<keyword evidence="2" id="KW-0132">Cell division</keyword>
<evidence type="ECO:0000313" key="3">
    <source>
        <dbReference type="Proteomes" id="UP000192813"/>
    </source>
</evidence>
<accession>A0A2J9PQ58</accession>
<feature type="compositionally biased region" description="Polar residues" evidence="1">
    <location>
        <begin position="163"/>
        <end position="176"/>
    </location>
</feature>
<feature type="region of interest" description="Disordered" evidence="1">
    <location>
        <begin position="109"/>
        <end position="187"/>
    </location>
</feature>
<dbReference type="AlphaFoldDB" id="A0A2J9PQ58"/>
<protein>
    <submittedName>
        <fullName evidence="2">Cell division protein ZapA</fullName>
    </submittedName>
</protein>
<dbReference type="Gene3D" id="6.10.250.790">
    <property type="match status" value="1"/>
</dbReference>
<dbReference type="Pfam" id="PF05164">
    <property type="entry name" value="ZapA"/>
    <property type="match status" value="1"/>
</dbReference>
<feature type="compositionally biased region" description="Polar residues" evidence="1">
    <location>
        <begin position="116"/>
        <end position="131"/>
    </location>
</feature>
<dbReference type="EMBL" id="NBTM02000001">
    <property type="protein sequence ID" value="PNL92120.1"/>
    <property type="molecule type" value="Genomic_DNA"/>
</dbReference>
<feature type="compositionally biased region" description="Polar residues" evidence="1">
    <location>
        <begin position="140"/>
        <end position="152"/>
    </location>
</feature>
<dbReference type="RefSeq" id="WP_083069661.1">
    <property type="nucleotide sequence ID" value="NZ_JALXKY010000002.1"/>
</dbReference>
<dbReference type="InterPro" id="IPR007838">
    <property type="entry name" value="Cell_div_ZapA-like"/>
</dbReference>
<reference evidence="3" key="1">
    <citation type="submission" date="2017-12" db="EMBL/GenBank/DDBJ databases">
        <title>FDA dAtabase for Regulatory Grade micrObial Sequences (FDA-ARGOS): Supporting development and validation of Infectious Disease Dx tests.</title>
        <authorList>
            <person name="Hoffmann M."/>
            <person name="Allard M."/>
            <person name="Evans P."/>
            <person name="Brown E."/>
            <person name="Tallon L."/>
            <person name="Sadzewicz L."/>
            <person name="Sengamalay N."/>
            <person name="Ott S."/>
            <person name="Godinez A."/>
            <person name="Nagaraj S."/>
            <person name="Vavikolanu K."/>
            <person name="Aluvathingal J."/>
            <person name="Nadendla S."/>
            <person name="Sichtig H."/>
        </authorList>
    </citation>
    <scope>NUCLEOTIDE SEQUENCE [LARGE SCALE GENOMIC DNA]</scope>
    <source>
        <strain evidence="3">FDAARGOS_249</strain>
    </source>
</reference>
<dbReference type="InterPro" id="IPR053712">
    <property type="entry name" value="Bac_CellDiv_Activator"/>
</dbReference>
<name>A0A2J9PQ58_9LACT</name>
<dbReference type="Proteomes" id="UP000192813">
    <property type="component" value="Unassembled WGS sequence"/>
</dbReference>
<comment type="caution">
    <text evidence="2">The sequence shown here is derived from an EMBL/GenBank/DDBJ whole genome shotgun (WGS) entry which is preliminary data.</text>
</comment>
<organism evidence="2 3">
    <name type="scientific">Aerococcus viridans</name>
    <dbReference type="NCBI Taxonomy" id="1377"/>
    <lineage>
        <taxon>Bacteria</taxon>
        <taxon>Bacillati</taxon>
        <taxon>Bacillota</taxon>
        <taxon>Bacilli</taxon>
        <taxon>Lactobacillales</taxon>
        <taxon>Aerococcaceae</taxon>
        <taxon>Aerococcus</taxon>
    </lineage>
</organism>
<evidence type="ECO:0000313" key="2">
    <source>
        <dbReference type="EMBL" id="PNL92120.1"/>
    </source>
</evidence>
<dbReference type="InterPro" id="IPR036192">
    <property type="entry name" value="Cell_div_ZapA-like_sf"/>
</dbReference>